<evidence type="ECO:0000256" key="1">
    <source>
        <dbReference type="SAM" id="SignalP"/>
    </source>
</evidence>
<accession>A0A2A4YIF6</accession>
<organism evidence="2 3">
    <name type="scientific">Aerophobetes bacterium</name>
    <dbReference type="NCBI Taxonomy" id="2030807"/>
    <lineage>
        <taxon>Bacteria</taxon>
        <taxon>Candidatus Aerophobota</taxon>
    </lineage>
</organism>
<evidence type="ECO:0000313" key="3">
    <source>
        <dbReference type="Proteomes" id="UP000217838"/>
    </source>
</evidence>
<feature type="chain" id="PRO_5012224258" evidence="1">
    <location>
        <begin position="23"/>
        <end position="282"/>
    </location>
</feature>
<evidence type="ECO:0000313" key="2">
    <source>
        <dbReference type="EMBL" id="PCI94471.1"/>
    </source>
</evidence>
<reference evidence="3" key="1">
    <citation type="submission" date="2017-08" db="EMBL/GenBank/DDBJ databases">
        <title>A dynamic microbial community with high functional redundancy inhabits the cold, oxic subseafloor aquifer.</title>
        <authorList>
            <person name="Tully B.J."/>
            <person name="Wheat C.G."/>
            <person name="Glazer B.T."/>
            <person name="Huber J.A."/>
        </authorList>
    </citation>
    <scope>NUCLEOTIDE SEQUENCE [LARGE SCALE GENOMIC DNA]</scope>
</reference>
<dbReference type="AlphaFoldDB" id="A0A2A4YIF6"/>
<comment type="caution">
    <text evidence="2">The sequence shown here is derived from an EMBL/GenBank/DDBJ whole genome shotgun (WGS) entry which is preliminary data.</text>
</comment>
<name>A0A2A4YIF6_UNCAE</name>
<feature type="signal peptide" evidence="1">
    <location>
        <begin position="1"/>
        <end position="22"/>
    </location>
</feature>
<keyword evidence="1" id="KW-0732">Signal</keyword>
<dbReference type="EMBL" id="NVUU01000038">
    <property type="protein sequence ID" value="PCI94471.1"/>
    <property type="molecule type" value="Genomic_DNA"/>
</dbReference>
<proteinExistence type="predicted"/>
<gene>
    <name evidence="2" type="ORF">COB11_03800</name>
</gene>
<dbReference type="Proteomes" id="UP000217838">
    <property type="component" value="Unassembled WGS sequence"/>
</dbReference>
<protein>
    <submittedName>
        <fullName evidence="2">Uncharacterized protein</fullName>
    </submittedName>
</protein>
<sequence>MKSSTKKLIFVAILFNCGLSFATTKASTFSEYTKKTDLYDKKTGIEQVDYLVDEYSIGAFRSKELFHSFNDDEFHKFVLNKRELYLQNDHIKNAQALVQLETACAKLNENASRFFKHAANCRVTEYLREICKIEFTKEEKETMCFFDLIAAKESHEFKSPLESKLAYLFLESSYFKQRKNSLSPGKIASIDFASEDLDFFISFHILQQMVKLFDEEEFDPILFQHVETYGRVIKKEFVKTHSFLVMEDFANGKIHACSDLEKLARSFIKPYMNKYARIASAL</sequence>